<proteinExistence type="predicted"/>
<dbReference type="AlphaFoldDB" id="A0A654LWA8"/>
<sequence>MSVAGPLIEKVDFTIRKGNRNNKNRLLNLSDIGYFHNLNI</sequence>
<reference evidence="2" key="1">
    <citation type="submission" date="2015-10" db="EMBL/GenBank/DDBJ databases">
        <title>Niche specialization of a soil ammonia-oxidizing archaeon, Candidatus Nitrosocosmicus oleophilus.</title>
        <authorList>
            <person name="Jung M.-Y."/>
            <person name="Rhee S.-K."/>
        </authorList>
    </citation>
    <scope>NUCLEOTIDE SEQUENCE [LARGE SCALE GENOMIC DNA]</scope>
    <source>
        <strain evidence="2">MY3</strain>
    </source>
</reference>
<dbReference type="EMBL" id="CP012850">
    <property type="protein sequence ID" value="ALI35495.1"/>
    <property type="molecule type" value="Genomic_DNA"/>
</dbReference>
<evidence type="ECO:0000313" key="1">
    <source>
        <dbReference type="EMBL" id="ALI35495.1"/>
    </source>
</evidence>
<dbReference type="KEGG" id="taa:NMY3_01291"/>
<keyword evidence="2" id="KW-1185">Reference proteome</keyword>
<protein>
    <submittedName>
        <fullName evidence="1">Uncharacterized protein</fullName>
    </submittedName>
</protein>
<evidence type="ECO:0000313" key="2">
    <source>
        <dbReference type="Proteomes" id="UP000058925"/>
    </source>
</evidence>
<gene>
    <name evidence="1" type="ORF">NMY3_01291</name>
</gene>
<dbReference type="Proteomes" id="UP000058925">
    <property type="component" value="Chromosome"/>
</dbReference>
<accession>A0A654LWA8</accession>
<organism evidence="1 2">
    <name type="scientific">Candidatus Nitrosocosmicus oleophilus</name>
    <dbReference type="NCBI Taxonomy" id="1353260"/>
    <lineage>
        <taxon>Archaea</taxon>
        <taxon>Nitrososphaerota</taxon>
        <taxon>Nitrososphaeria</taxon>
        <taxon>Nitrososphaerales</taxon>
        <taxon>Nitrososphaeraceae</taxon>
        <taxon>Candidatus Nitrosocosmicus</taxon>
    </lineage>
</organism>
<name>A0A654LWA8_9ARCH</name>